<accession>A0A2V1B0A7</accession>
<reference evidence="15 16" key="1">
    <citation type="submission" date="2017-12" db="EMBL/GenBank/DDBJ databases">
        <title>Genome Sequence of a Multidrug-Resistant Candida haemulonii Isolate from a Patient with Chronic Leg Ulcers in Israel.</title>
        <authorList>
            <person name="Chow N.A."/>
            <person name="Gade L."/>
            <person name="Batra D."/>
            <person name="Rowe L.A."/>
            <person name="Ben-Ami R."/>
            <person name="Loparev V.N."/>
            <person name="Litvintseva A.P."/>
        </authorList>
    </citation>
    <scope>NUCLEOTIDE SEQUENCE [LARGE SCALE GENOMIC DNA]</scope>
    <source>
        <strain evidence="15 16">B11899</strain>
    </source>
</reference>
<name>A0A2V1B0A7_9ASCO</name>
<dbReference type="CDD" id="cd02537">
    <property type="entry name" value="GT8_Glycogenin"/>
    <property type="match status" value="1"/>
</dbReference>
<evidence type="ECO:0000256" key="5">
    <source>
        <dbReference type="ARBA" id="ARBA00022723"/>
    </source>
</evidence>
<dbReference type="Gene3D" id="3.90.550.10">
    <property type="entry name" value="Spore Coat Polysaccharide Biosynthesis Protein SpsA, Chain A"/>
    <property type="match status" value="1"/>
</dbReference>
<comment type="function">
    <text evidence="13">Self-glucosylating initiator of glycogen synthesis. It catalyzes the formation of a short alpha (1,4)-glucosyl chain covalently attached via a glucose 1-O-tyrosyl linkage to internal tyrosine residues and these chains act as primers for the elongation reaction catalyzed by glycogen synthase.</text>
</comment>
<dbReference type="EMBL" id="PKFO01000011">
    <property type="protein sequence ID" value="PVH23545.1"/>
    <property type="molecule type" value="Genomic_DNA"/>
</dbReference>
<dbReference type="FunFam" id="3.90.550.10:FF:000092">
    <property type="entry name" value="Glycogenin 2"/>
    <property type="match status" value="1"/>
</dbReference>
<feature type="compositionally biased region" description="Basic and acidic residues" evidence="14">
    <location>
        <begin position="366"/>
        <end position="380"/>
    </location>
</feature>
<dbReference type="InterPro" id="IPR050587">
    <property type="entry name" value="GNT1/Glycosyltrans_8"/>
</dbReference>
<dbReference type="AlphaFoldDB" id="A0A2V1B0A7"/>
<evidence type="ECO:0000256" key="6">
    <source>
        <dbReference type="ARBA" id="ARBA00023056"/>
    </source>
</evidence>
<evidence type="ECO:0000256" key="11">
    <source>
        <dbReference type="ARBA" id="ARBA00050886"/>
    </source>
</evidence>
<organism evidence="15 16">
    <name type="scientific">Candidozyma haemuli</name>
    <dbReference type="NCBI Taxonomy" id="45357"/>
    <lineage>
        <taxon>Eukaryota</taxon>
        <taxon>Fungi</taxon>
        <taxon>Dikarya</taxon>
        <taxon>Ascomycota</taxon>
        <taxon>Saccharomycotina</taxon>
        <taxon>Pichiomycetes</taxon>
        <taxon>Metschnikowiaceae</taxon>
        <taxon>Candidozyma</taxon>
    </lineage>
</organism>
<dbReference type="InterPro" id="IPR002495">
    <property type="entry name" value="Glyco_trans_8"/>
</dbReference>
<dbReference type="GO" id="GO:0008466">
    <property type="term" value="F:glycogenin glucosyltransferase activity"/>
    <property type="evidence" value="ECO:0007669"/>
    <property type="project" value="UniProtKB-EC"/>
</dbReference>
<dbReference type="SUPFAM" id="SSF53448">
    <property type="entry name" value="Nucleotide-diphospho-sugar transferases"/>
    <property type="match status" value="1"/>
</dbReference>
<proteinExistence type="inferred from homology"/>
<evidence type="ECO:0000256" key="9">
    <source>
        <dbReference type="ARBA" id="ARBA00038162"/>
    </source>
</evidence>
<dbReference type="GO" id="GO:0005737">
    <property type="term" value="C:cytoplasm"/>
    <property type="evidence" value="ECO:0007669"/>
    <property type="project" value="UniProtKB-SubCell"/>
</dbReference>
<keyword evidence="4" id="KW-0808">Transferase</keyword>
<comment type="catalytic activity">
    <reaction evidence="11">
        <text>[1,4-alpha-D-glucosyl](n)-L-tyrosyl-[glycogenin] + UDP-alpha-D-glucose = [1,4-alpha-D-glucosyl](n+1)-L-tyrosyl-[glycogenin] + UDP + H(+)</text>
        <dbReference type="Rhea" id="RHEA:56560"/>
        <dbReference type="Rhea" id="RHEA-COMP:14606"/>
        <dbReference type="Rhea" id="RHEA-COMP:14607"/>
        <dbReference type="ChEBI" id="CHEBI:15378"/>
        <dbReference type="ChEBI" id="CHEBI:58223"/>
        <dbReference type="ChEBI" id="CHEBI:58885"/>
        <dbReference type="ChEBI" id="CHEBI:140574"/>
        <dbReference type="EC" id="2.4.1.186"/>
    </reaction>
</comment>
<feature type="region of interest" description="Disordered" evidence="14">
    <location>
        <begin position="330"/>
        <end position="397"/>
    </location>
</feature>
<evidence type="ECO:0000256" key="3">
    <source>
        <dbReference type="ARBA" id="ARBA00022490"/>
    </source>
</evidence>
<evidence type="ECO:0000256" key="1">
    <source>
        <dbReference type="ARBA" id="ARBA00001936"/>
    </source>
</evidence>
<dbReference type="Proteomes" id="UP000244309">
    <property type="component" value="Unassembled WGS sequence"/>
</dbReference>
<dbReference type="PANTHER" id="PTHR11183">
    <property type="entry name" value="GLYCOGENIN SUBFAMILY MEMBER"/>
    <property type="match status" value="1"/>
</dbReference>
<dbReference type="GO" id="GO:0005978">
    <property type="term" value="P:glycogen biosynthetic process"/>
    <property type="evidence" value="ECO:0007669"/>
    <property type="project" value="UniProtKB-KW"/>
</dbReference>
<evidence type="ECO:0000256" key="10">
    <source>
        <dbReference type="ARBA" id="ARBA00038934"/>
    </source>
</evidence>
<dbReference type="EC" id="2.4.1.186" evidence="10"/>
<dbReference type="GeneID" id="37009165"/>
<dbReference type="Pfam" id="PF01501">
    <property type="entry name" value="Glyco_transf_8"/>
    <property type="match status" value="1"/>
</dbReference>
<dbReference type="RefSeq" id="XP_025344485.1">
    <property type="nucleotide sequence ID" value="XM_025487469.1"/>
</dbReference>
<comment type="catalytic activity">
    <reaction evidence="12">
        <text>L-tyrosyl-[glycogenin] + UDP-alpha-D-glucose = alpha-D-glucosyl-L-tyrosyl-[glycogenin] + UDP + H(+)</text>
        <dbReference type="Rhea" id="RHEA:23360"/>
        <dbReference type="Rhea" id="RHEA-COMP:14604"/>
        <dbReference type="Rhea" id="RHEA-COMP:14605"/>
        <dbReference type="ChEBI" id="CHEBI:15378"/>
        <dbReference type="ChEBI" id="CHEBI:46858"/>
        <dbReference type="ChEBI" id="CHEBI:58223"/>
        <dbReference type="ChEBI" id="CHEBI:58885"/>
        <dbReference type="ChEBI" id="CHEBI:140573"/>
        <dbReference type="EC" id="2.4.1.186"/>
    </reaction>
</comment>
<evidence type="ECO:0000256" key="12">
    <source>
        <dbReference type="ARBA" id="ARBA00052293"/>
    </source>
</evidence>
<evidence type="ECO:0000256" key="13">
    <source>
        <dbReference type="ARBA" id="ARBA00057883"/>
    </source>
</evidence>
<gene>
    <name evidence="15" type="ORF">CXQ85_003835</name>
</gene>
<evidence type="ECO:0000313" key="15">
    <source>
        <dbReference type="EMBL" id="PVH23545.1"/>
    </source>
</evidence>
<comment type="subcellular location">
    <subcellularLocation>
        <location evidence="2">Cytoplasm</location>
    </subcellularLocation>
</comment>
<sequence>MTVAYVTLLHGEDYVAGALTLGRTLLEHGTSAQLAILLDKSSLTEKSVSLIQDVYNDVIDISDTSVSAPVEGVAQKLGRSELAITFSKILLWNLTQYDQIVFLDSDTLPLTSLDSLFEDFGSIGTSDIVAAPDIGWPDLFNSGVFVIKPSESAFKDIVEFSKGAEPSFDGADQGLLNEFFTLQDNEYSWKRLPFVYNVTPSAHYQYVPALERFRDDIKLVHFIGAAKPWHARFEGDEQFRQLWWKKFDGFFGDESTRVHLLSRPQGEAHQLSFNKLVNAWDSKEEENLPEFEDLAVSESPKAPSKVFPWEEREKVEPTRVWEPVSYSKENTGARERRVSLEGQAEAKISSVGTGRSLRKASNQFKEGSEFNPDKSLEEVSKMPLRFLQSKRQTKDEE</sequence>
<evidence type="ECO:0000313" key="16">
    <source>
        <dbReference type="Proteomes" id="UP000244309"/>
    </source>
</evidence>
<keyword evidence="3" id="KW-0963">Cytoplasm</keyword>
<dbReference type="GO" id="GO:0046872">
    <property type="term" value="F:metal ion binding"/>
    <property type="evidence" value="ECO:0007669"/>
    <property type="project" value="UniProtKB-KW"/>
</dbReference>
<keyword evidence="7" id="KW-0325">Glycoprotein</keyword>
<dbReference type="OrthoDB" id="2014201at2759"/>
<dbReference type="InterPro" id="IPR029044">
    <property type="entry name" value="Nucleotide-diphossugar_trans"/>
</dbReference>
<evidence type="ECO:0000256" key="8">
    <source>
        <dbReference type="ARBA" id="ARBA00023211"/>
    </source>
</evidence>
<keyword evidence="16" id="KW-1185">Reference proteome</keyword>
<keyword evidence="8" id="KW-0464">Manganese</keyword>
<comment type="caution">
    <text evidence="15">The sequence shown here is derived from an EMBL/GenBank/DDBJ whole genome shotgun (WGS) entry which is preliminary data.</text>
</comment>
<comment type="similarity">
    <text evidence="9">Belongs to the glycosyltransferase 8 family. Glycogenin subfamily.</text>
</comment>
<dbReference type="VEuPathDB" id="FungiDB:CXQ85_003835"/>
<evidence type="ECO:0000256" key="7">
    <source>
        <dbReference type="ARBA" id="ARBA00023180"/>
    </source>
</evidence>
<protein>
    <recommendedName>
        <fullName evidence="10">glycogenin glucosyltransferase</fullName>
        <ecNumber evidence="10">2.4.1.186</ecNumber>
    </recommendedName>
</protein>
<evidence type="ECO:0000256" key="14">
    <source>
        <dbReference type="SAM" id="MobiDB-lite"/>
    </source>
</evidence>
<evidence type="ECO:0000256" key="2">
    <source>
        <dbReference type="ARBA" id="ARBA00004496"/>
    </source>
</evidence>
<comment type="cofactor">
    <cofactor evidence="1">
        <name>Mn(2+)</name>
        <dbReference type="ChEBI" id="CHEBI:29035"/>
    </cofactor>
</comment>
<dbReference type="STRING" id="45357.A0A2V1B0A7"/>
<keyword evidence="6" id="KW-0320">Glycogen biosynthesis</keyword>
<evidence type="ECO:0000256" key="4">
    <source>
        <dbReference type="ARBA" id="ARBA00022679"/>
    </source>
</evidence>
<keyword evidence="5" id="KW-0479">Metal-binding</keyword>